<dbReference type="AlphaFoldDB" id="A0A4R6A9X3"/>
<dbReference type="PANTHER" id="PTHR30437:SF5">
    <property type="entry name" value="REGULATOR OF NUCLEOSIDE DIPHOSPHATE KINASE"/>
    <property type="match status" value="1"/>
</dbReference>
<dbReference type="NCBIfam" id="NF004396">
    <property type="entry name" value="PRK05753.1"/>
    <property type="match status" value="1"/>
</dbReference>
<dbReference type="InterPro" id="IPR036953">
    <property type="entry name" value="GreA/GreB_C_sf"/>
</dbReference>
<evidence type="ECO:0000313" key="4">
    <source>
        <dbReference type="Proteomes" id="UP000295701"/>
    </source>
</evidence>
<dbReference type="GO" id="GO:0003677">
    <property type="term" value="F:DNA binding"/>
    <property type="evidence" value="ECO:0007669"/>
    <property type="project" value="InterPro"/>
</dbReference>
<dbReference type="InterPro" id="IPR029462">
    <property type="entry name" value="Rnk_N"/>
</dbReference>
<dbReference type="RefSeq" id="WP_133396653.1">
    <property type="nucleotide sequence ID" value="NZ_SNAA01000008.1"/>
</dbReference>
<proteinExistence type="predicted"/>
<dbReference type="GO" id="GO:0016301">
    <property type="term" value="F:kinase activity"/>
    <property type="evidence" value="ECO:0007669"/>
    <property type="project" value="UniProtKB-KW"/>
</dbReference>
<organism evidence="3 4">
    <name type="scientific">Palleronia sediminis</name>
    <dbReference type="NCBI Taxonomy" id="2547833"/>
    <lineage>
        <taxon>Bacteria</taxon>
        <taxon>Pseudomonadati</taxon>
        <taxon>Pseudomonadota</taxon>
        <taxon>Alphaproteobacteria</taxon>
        <taxon>Rhodobacterales</taxon>
        <taxon>Roseobacteraceae</taxon>
        <taxon>Palleronia</taxon>
    </lineage>
</organism>
<accession>A0A4R6A9X3</accession>
<evidence type="ECO:0000259" key="1">
    <source>
        <dbReference type="Pfam" id="PF01272"/>
    </source>
</evidence>
<dbReference type="InterPro" id="IPR023459">
    <property type="entry name" value="Tscrpt_elong_fac_GreA/B_fam"/>
</dbReference>
<gene>
    <name evidence="3" type="ORF">E2L08_08535</name>
</gene>
<dbReference type="GO" id="GO:0032784">
    <property type="term" value="P:regulation of DNA-templated transcription elongation"/>
    <property type="evidence" value="ECO:0007669"/>
    <property type="project" value="InterPro"/>
</dbReference>
<dbReference type="Proteomes" id="UP000295701">
    <property type="component" value="Unassembled WGS sequence"/>
</dbReference>
<dbReference type="Gene3D" id="1.10.286.20">
    <property type="match status" value="1"/>
</dbReference>
<dbReference type="PANTHER" id="PTHR30437">
    <property type="entry name" value="TRANSCRIPTION ELONGATION FACTOR GREA"/>
    <property type="match status" value="1"/>
</dbReference>
<dbReference type="Pfam" id="PF14760">
    <property type="entry name" value="Rnk_N"/>
    <property type="match status" value="1"/>
</dbReference>
<dbReference type="OrthoDB" id="192847at2"/>
<name>A0A4R6A9X3_9RHOB</name>
<dbReference type="Gene3D" id="3.10.50.30">
    <property type="entry name" value="Transcription elongation factor, GreA/GreB, C-terminal domain"/>
    <property type="match status" value="1"/>
</dbReference>
<dbReference type="InterPro" id="IPR001437">
    <property type="entry name" value="Tscrpt_elong_fac_GreA/B_C"/>
</dbReference>
<reference evidence="3 4" key="1">
    <citation type="submission" date="2019-03" db="EMBL/GenBank/DDBJ databases">
        <title>Primorskyibacter sp. SS33 isolated from sediments.</title>
        <authorList>
            <person name="Xunke S."/>
        </authorList>
    </citation>
    <scope>NUCLEOTIDE SEQUENCE [LARGE SCALE GENOMIC DNA]</scope>
    <source>
        <strain evidence="3 4">SS33</strain>
    </source>
</reference>
<comment type="caution">
    <text evidence="3">The sequence shown here is derived from an EMBL/GenBank/DDBJ whole genome shotgun (WGS) entry which is preliminary data.</text>
</comment>
<protein>
    <submittedName>
        <fullName evidence="3">Nucleoside diphosphate kinase regulator</fullName>
    </submittedName>
</protein>
<evidence type="ECO:0000259" key="2">
    <source>
        <dbReference type="Pfam" id="PF14760"/>
    </source>
</evidence>
<feature type="domain" description="Regulator of nucleoside diphosphate kinase N-terminal" evidence="2">
    <location>
        <begin position="15"/>
        <end position="55"/>
    </location>
</feature>
<dbReference type="EMBL" id="SNAA01000008">
    <property type="protein sequence ID" value="TDL79642.1"/>
    <property type="molecule type" value="Genomic_DNA"/>
</dbReference>
<feature type="domain" description="Transcription elongation factor GreA/GreB C-terminal" evidence="1">
    <location>
        <begin position="61"/>
        <end position="135"/>
    </location>
</feature>
<dbReference type="Pfam" id="PF01272">
    <property type="entry name" value="GreA_GreB"/>
    <property type="match status" value="1"/>
</dbReference>
<sequence length="150" mass="15738">MTAPTSKPRSPGRKPKIVISADSLDKLESLAEGAIARNPVLADRLLGELGRARIVPAGKLPANVVAIGREVTYRDGTTGQEKSVTPVFPQDADIARGRISVLTPIGVALIGLAEGASLDWDTRDGERRVLTVLRVGIPADEAPAEDLKAG</sequence>
<dbReference type="GO" id="GO:0006354">
    <property type="term" value="P:DNA-templated transcription elongation"/>
    <property type="evidence" value="ECO:0007669"/>
    <property type="project" value="TreeGrafter"/>
</dbReference>
<keyword evidence="4" id="KW-1185">Reference proteome</keyword>
<dbReference type="SUPFAM" id="SSF54534">
    <property type="entry name" value="FKBP-like"/>
    <property type="match status" value="1"/>
</dbReference>
<keyword evidence="3" id="KW-0418">Kinase</keyword>
<evidence type="ECO:0000313" key="3">
    <source>
        <dbReference type="EMBL" id="TDL79642.1"/>
    </source>
</evidence>
<dbReference type="GO" id="GO:0070063">
    <property type="term" value="F:RNA polymerase binding"/>
    <property type="evidence" value="ECO:0007669"/>
    <property type="project" value="InterPro"/>
</dbReference>
<keyword evidence="3" id="KW-0808">Transferase</keyword>